<dbReference type="GO" id="GO:0004309">
    <property type="term" value="F:exopolyphosphatase activity"/>
    <property type="evidence" value="ECO:0007669"/>
    <property type="project" value="TreeGrafter"/>
</dbReference>
<evidence type="ECO:0000259" key="1">
    <source>
        <dbReference type="SMART" id="SM01131"/>
    </source>
</evidence>
<comment type="caution">
    <text evidence="2">The sequence shown here is derived from an EMBL/GenBank/DDBJ whole genome shotgun (WGS) entry which is preliminary data.</text>
</comment>
<evidence type="ECO:0000313" key="2">
    <source>
        <dbReference type="EMBL" id="KGK39966.1"/>
    </source>
</evidence>
<dbReference type="InterPro" id="IPR038763">
    <property type="entry name" value="DHH_sf"/>
</dbReference>
<dbReference type="VEuPathDB" id="FungiDB:C5L36_0A01860"/>
<dbReference type="SUPFAM" id="SSF64182">
    <property type="entry name" value="DHH phosphoesterases"/>
    <property type="match status" value="1"/>
</dbReference>
<evidence type="ECO:0000313" key="6">
    <source>
        <dbReference type="Proteomes" id="UP000189274"/>
    </source>
</evidence>
<dbReference type="Gene3D" id="3.90.1640.10">
    <property type="entry name" value="inorganic pyrophosphatase (n-terminal core)"/>
    <property type="match status" value="1"/>
</dbReference>
<evidence type="ECO:0000313" key="7">
    <source>
        <dbReference type="Proteomes" id="UP000195871"/>
    </source>
</evidence>
<dbReference type="InterPro" id="IPR038222">
    <property type="entry name" value="DHHA2_dom_sf"/>
</dbReference>
<gene>
    <name evidence="3" type="ORF">BOH78_4270</name>
    <name evidence="4" type="ORF">CAS74_001378</name>
    <name evidence="2" type="ORF">JL09_g891</name>
</gene>
<name>A0A099P7F9_PICKU</name>
<dbReference type="InterPro" id="IPR004097">
    <property type="entry name" value="DHHA2"/>
</dbReference>
<dbReference type="Proteomes" id="UP000189274">
    <property type="component" value="Unassembled WGS sequence"/>
</dbReference>
<dbReference type="HOGENOM" id="CLU_019358_1_0_1"/>
<evidence type="ECO:0000313" key="3">
    <source>
        <dbReference type="EMBL" id="ONH71790.1"/>
    </source>
</evidence>
<proteinExistence type="predicted"/>
<protein>
    <submittedName>
        <fullName evidence="3">Exopolyphosphatase</fullName>
    </submittedName>
</protein>
<dbReference type="Proteomes" id="UP000195871">
    <property type="component" value="Unassembled WGS sequence"/>
</dbReference>
<dbReference type="PANTHER" id="PTHR12112:SF39">
    <property type="entry name" value="EG:152A3.5 PROTEIN (FBGN0003116_PN PROTEIN)"/>
    <property type="match status" value="1"/>
</dbReference>
<dbReference type="Gene3D" id="3.10.310.20">
    <property type="entry name" value="DHHA2 domain"/>
    <property type="match status" value="1"/>
</dbReference>
<dbReference type="Pfam" id="PF02833">
    <property type="entry name" value="DHHA2"/>
    <property type="match status" value="1"/>
</dbReference>
<reference evidence="6" key="3">
    <citation type="journal article" date="2017" name="Genome Announc.">
        <title>Genome sequences of Cyberlindnera fabianii 65, Pichia kudriavzevii 129, and Saccharomyces cerevisiae 131 isolated from fermented masau fruits in Zimbabwe.</title>
        <authorList>
            <person name="van Rijswijck I.M.H."/>
            <person name="Derks M.F.L."/>
            <person name="Abee T."/>
            <person name="de Ridder D."/>
            <person name="Smid E.J."/>
        </authorList>
    </citation>
    <scope>NUCLEOTIDE SEQUENCE [LARGE SCALE GENOMIC DNA]</scope>
    <source>
        <strain evidence="6">129</strain>
    </source>
</reference>
<dbReference type="GO" id="GO:0005737">
    <property type="term" value="C:cytoplasm"/>
    <property type="evidence" value="ECO:0007669"/>
    <property type="project" value="InterPro"/>
</dbReference>
<reference evidence="5" key="1">
    <citation type="journal article" date="2014" name="Microb. Cell Fact.">
        <title>Exploiting Issatchenkia orientalis SD108 for succinic acid production.</title>
        <authorList>
            <person name="Xiao H."/>
            <person name="Shao Z."/>
            <person name="Jiang Y."/>
            <person name="Dole S."/>
            <person name="Zhao H."/>
        </authorList>
    </citation>
    <scope>NUCLEOTIDE SEQUENCE [LARGE SCALE GENOMIC DNA]</scope>
    <source>
        <strain evidence="5">SD108</strain>
    </source>
</reference>
<dbReference type="EMBL" id="MQVM01000028">
    <property type="protein sequence ID" value="ONH71790.1"/>
    <property type="molecule type" value="Genomic_DNA"/>
</dbReference>
<reference evidence="2" key="2">
    <citation type="submission" date="2014-08" db="EMBL/GenBank/DDBJ databases">
        <title>Exploiting Issatchenkia orientalis SD108 for Succinic Acid Production.</title>
        <authorList>
            <person name="Xiao H."/>
            <person name="Shao Z."/>
            <person name="Jiang Y."/>
            <person name="Dole S."/>
            <person name="Zhao H."/>
        </authorList>
    </citation>
    <scope>NUCLEOTIDE SEQUENCE [LARGE SCALE GENOMIC DNA]</scope>
    <source>
        <strain evidence="2">SD108</strain>
    </source>
</reference>
<dbReference type="PANTHER" id="PTHR12112">
    <property type="entry name" value="BNIP - RELATED"/>
    <property type="match status" value="1"/>
</dbReference>
<dbReference type="EMBL" id="JQFK01000005">
    <property type="protein sequence ID" value="KGK39966.1"/>
    <property type="molecule type" value="Genomic_DNA"/>
</dbReference>
<organism evidence="2 5">
    <name type="scientific">Pichia kudriavzevii</name>
    <name type="common">Yeast</name>
    <name type="synonym">Issatchenkia orientalis</name>
    <dbReference type="NCBI Taxonomy" id="4909"/>
    <lineage>
        <taxon>Eukaryota</taxon>
        <taxon>Fungi</taxon>
        <taxon>Dikarya</taxon>
        <taxon>Ascomycota</taxon>
        <taxon>Saccharomycotina</taxon>
        <taxon>Pichiomycetes</taxon>
        <taxon>Pichiales</taxon>
        <taxon>Pichiaceae</taxon>
        <taxon>Pichia</taxon>
    </lineage>
</organism>
<reference evidence="3" key="4">
    <citation type="submission" date="2017-01" db="EMBL/GenBank/DDBJ databases">
        <authorList>
            <person name="Mah S.A."/>
            <person name="Swanson W.J."/>
            <person name="Moy G.W."/>
            <person name="Vacquier V.D."/>
        </authorList>
    </citation>
    <scope>NUCLEOTIDE SEQUENCE [LARGE SCALE GENOMIC DNA]</scope>
    <source>
        <strain evidence="3">129</strain>
    </source>
</reference>
<accession>A0A099P7F9</accession>
<dbReference type="eggNOG" id="KOG4129">
    <property type="taxonomic scope" value="Eukaryota"/>
</dbReference>
<dbReference type="EMBL" id="NHMM01000002">
    <property type="protein sequence ID" value="OUT23071.1"/>
    <property type="molecule type" value="Genomic_DNA"/>
</dbReference>
<feature type="domain" description="DHHA2" evidence="1">
    <location>
        <begin position="204"/>
        <end position="330"/>
    </location>
</feature>
<reference evidence="4 7" key="5">
    <citation type="submission" date="2017-05" db="EMBL/GenBank/DDBJ databases">
        <title>The Genome Sequence of Candida krusei Ckrusei653.</title>
        <authorList>
            <person name="Cuomo C."/>
            <person name="Forche A."/>
            <person name="Young S."/>
            <person name="Abouelleil A."/>
            <person name="Cao P."/>
            <person name="Chapman S."/>
            <person name="Cusick C."/>
            <person name="Shea T."/>
            <person name="Nusbaum C."/>
            <person name="Birren B."/>
        </authorList>
    </citation>
    <scope>NUCLEOTIDE SEQUENCE [LARGE SCALE GENOMIC DNA]</scope>
    <source>
        <strain evidence="4 7">Ckrusei653</strain>
    </source>
</reference>
<dbReference type="Proteomes" id="UP000029867">
    <property type="component" value="Unassembled WGS sequence"/>
</dbReference>
<dbReference type="AlphaFoldDB" id="A0A099P7F9"/>
<dbReference type="SMART" id="SM01131">
    <property type="entry name" value="DHHA2"/>
    <property type="match status" value="1"/>
</dbReference>
<sequence>MGVEKFVEYIRHVRLVFPASPLDIVIGNSGGDYDSFISTLMFSYFQHLRNGRVFYPIISFPADNLKLRRDIVHGMSIIGLGEKDLIYVDELEGHGVNEVQLVDHNVIDSPLVNGKVVGIIDHHNDGNQYKSADPRIIEVCGSCSSLVLREFAPEVVKAGLDDKEKKFMSAAILLDTDGLERRVESVDIQSWKGISYNQEVGTLSREFIDAKANIEGLSVYDLLRKDYKEWTTGKIKLGISSTIVPLEEIEKDKEAIGNWIRNRELDILLVMGAFEKDGKFTRELSIHSPSVHVGKIAMLLKEELHLEGNGPIYEQKRVEWSRKKVAPFAIDVFSTLTK</sequence>
<evidence type="ECO:0000313" key="5">
    <source>
        <dbReference type="Proteomes" id="UP000029867"/>
    </source>
</evidence>
<evidence type="ECO:0000313" key="4">
    <source>
        <dbReference type="EMBL" id="OUT23071.1"/>
    </source>
</evidence>